<dbReference type="Pfam" id="PF04434">
    <property type="entry name" value="SWIM"/>
    <property type="match status" value="1"/>
</dbReference>
<keyword evidence="1" id="KW-0479">Metal-binding</keyword>
<keyword evidence="1" id="KW-0862">Zinc</keyword>
<reference evidence="3 4" key="1">
    <citation type="submission" date="2020-09" db="EMBL/GenBank/DDBJ databases">
        <title>De no assembly of potato wild relative species, Solanum commersonii.</title>
        <authorList>
            <person name="Cho K."/>
        </authorList>
    </citation>
    <scope>NUCLEOTIDE SEQUENCE [LARGE SCALE GENOMIC DNA]</scope>
    <source>
        <strain evidence="3">LZ3.2</strain>
        <tissue evidence="3">Leaf</tissue>
    </source>
</reference>
<name>A0A9J6B6B8_SOLCO</name>
<gene>
    <name evidence="3" type="ORF">H5410_004058</name>
</gene>
<evidence type="ECO:0000259" key="2">
    <source>
        <dbReference type="PROSITE" id="PS50966"/>
    </source>
</evidence>
<comment type="caution">
    <text evidence="3">The sequence shown here is derived from an EMBL/GenBank/DDBJ whole genome shotgun (WGS) entry which is preliminary data.</text>
</comment>
<dbReference type="AlphaFoldDB" id="A0A9J6B6B8"/>
<dbReference type="EMBL" id="JACXVP010000001">
    <property type="protein sequence ID" value="KAG5632341.1"/>
    <property type="molecule type" value="Genomic_DNA"/>
</dbReference>
<dbReference type="GO" id="GO:0008270">
    <property type="term" value="F:zinc ion binding"/>
    <property type="evidence" value="ECO:0007669"/>
    <property type="project" value="UniProtKB-KW"/>
</dbReference>
<proteinExistence type="predicted"/>
<feature type="non-terminal residue" evidence="3">
    <location>
        <position position="1"/>
    </location>
</feature>
<keyword evidence="4" id="KW-1185">Reference proteome</keyword>
<dbReference type="OrthoDB" id="125347at2759"/>
<dbReference type="Proteomes" id="UP000824120">
    <property type="component" value="Chromosome 1"/>
</dbReference>
<feature type="domain" description="SWIM-type" evidence="2">
    <location>
        <begin position="44"/>
        <end position="76"/>
    </location>
</feature>
<dbReference type="PROSITE" id="PS50966">
    <property type="entry name" value="ZF_SWIM"/>
    <property type="match status" value="1"/>
</dbReference>
<keyword evidence="1" id="KW-0863">Zinc-finger</keyword>
<organism evidence="3 4">
    <name type="scientific">Solanum commersonii</name>
    <name type="common">Commerson's wild potato</name>
    <name type="synonym">Commerson's nightshade</name>
    <dbReference type="NCBI Taxonomy" id="4109"/>
    <lineage>
        <taxon>Eukaryota</taxon>
        <taxon>Viridiplantae</taxon>
        <taxon>Streptophyta</taxon>
        <taxon>Embryophyta</taxon>
        <taxon>Tracheophyta</taxon>
        <taxon>Spermatophyta</taxon>
        <taxon>Magnoliopsida</taxon>
        <taxon>eudicotyledons</taxon>
        <taxon>Gunneridae</taxon>
        <taxon>Pentapetalae</taxon>
        <taxon>asterids</taxon>
        <taxon>lamiids</taxon>
        <taxon>Solanales</taxon>
        <taxon>Solanaceae</taxon>
        <taxon>Solanoideae</taxon>
        <taxon>Solaneae</taxon>
        <taxon>Solanum</taxon>
    </lineage>
</organism>
<accession>A0A9J6B6B8</accession>
<evidence type="ECO:0000313" key="3">
    <source>
        <dbReference type="EMBL" id="KAG5632341.1"/>
    </source>
</evidence>
<evidence type="ECO:0000313" key="4">
    <source>
        <dbReference type="Proteomes" id="UP000824120"/>
    </source>
</evidence>
<evidence type="ECO:0000256" key="1">
    <source>
        <dbReference type="PROSITE-ProRule" id="PRU00325"/>
    </source>
</evidence>
<dbReference type="InterPro" id="IPR007527">
    <property type="entry name" value="Znf_SWIM"/>
</dbReference>
<sequence>GDRCLASGDAPKFFAMSSLPQLELKQFVASFEFILLVYEPGRRYIVSLERDICNCGRFQLNEIPCAHAVAILKNTNIIYMLPHCFDYYIAVNMYQIH</sequence>
<protein>
    <recommendedName>
        <fullName evidence="2">SWIM-type domain-containing protein</fullName>
    </recommendedName>
</protein>